<organism evidence="1 2">
    <name type="scientific">Clunio marinus</name>
    <dbReference type="NCBI Taxonomy" id="568069"/>
    <lineage>
        <taxon>Eukaryota</taxon>
        <taxon>Metazoa</taxon>
        <taxon>Ecdysozoa</taxon>
        <taxon>Arthropoda</taxon>
        <taxon>Hexapoda</taxon>
        <taxon>Insecta</taxon>
        <taxon>Pterygota</taxon>
        <taxon>Neoptera</taxon>
        <taxon>Endopterygota</taxon>
        <taxon>Diptera</taxon>
        <taxon>Nematocera</taxon>
        <taxon>Chironomoidea</taxon>
        <taxon>Chironomidae</taxon>
        <taxon>Clunio</taxon>
    </lineage>
</organism>
<proteinExistence type="predicted"/>
<gene>
    <name evidence="1" type="ORF">CLUMA_CG016113</name>
</gene>
<dbReference type="EMBL" id="CVRI01000058">
    <property type="protein sequence ID" value="CRL02613.1"/>
    <property type="molecule type" value="Genomic_DNA"/>
</dbReference>
<reference evidence="1 2" key="1">
    <citation type="submission" date="2015-04" db="EMBL/GenBank/DDBJ databases">
        <authorList>
            <person name="Syromyatnikov M.Y."/>
            <person name="Popov V.N."/>
        </authorList>
    </citation>
    <scope>NUCLEOTIDE SEQUENCE [LARGE SCALE GENOMIC DNA]</scope>
</reference>
<keyword evidence="2" id="KW-1185">Reference proteome</keyword>
<sequence length="61" mass="7053">MCHKSHANIFGNAFEMKLDDEKKININFYLRCEGKCQENKYCVSSCGDELYNSTPKRAESI</sequence>
<evidence type="ECO:0000313" key="1">
    <source>
        <dbReference type="EMBL" id="CRL02613.1"/>
    </source>
</evidence>
<evidence type="ECO:0000313" key="2">
    <source>
        <dbReference type="Proteomes" id="UP000183832"/>
    </source>
</evidence>
<name>A0A1J1IQU7_9DIPT</name>
<dbReference type="Proteomes" id="UP000183832">
    <property type="component" value="Unassembled WGS sequence"/>
</dbReference>
<accession>A0A1J1IQU7</accession>
<protein>
    <submittedName>
        <fullName evidence="1">CLUMA_CG016113, isoform A</fullName>
    </submittedName>
</protein>
<dbReference type="AlphaFoldDB" id="A0A1J1IQU7"/>